<protein>
    <submittedName>
        <fullName evidence="1">Uncharacterized protein</fullName>
    </submittedName>
</protein>
<accession>A0A291LDX6</accession>
<reference evidence="1 2" key="1">
    <citation type="submission" date="2017-07" db="EMBL/GenBank/DDBJ databases">
        <title>In vitro design and evaluation of phage cocktails against multidrug-resistant Aeromonas salmonicida.</title>
        <authorList>
            <person name="Chen L."/>
            <person name="Yuan S."/>
            <person name="Ma Y."/>
        </authorList>
    </citation>
    <scope>NUCLEOTIDE SEQUENCE [LARGE SCALE GENOMIC DNA]</scope>
</reference>
<evidence type="ECO:0000313" key="1">
    <source>
        <dbReference type="EMBL" id="ATI17253.1"/>
    </source>
</evidence>
<name>A0A291LDX6_9CAUD</name>
<evidence type="ECO:0000313" key="2">
    <source>
        <dbReference type="Proteomes" id="UP000230211"/>
    </source>
</evidence>
<proteinExistence type="predicted"/>
<dbReference type="EMBL" id="MF498773">
    <property type="protein sequence ID" value="ATI17253.1"/>
    <property type="molecule type" value="Genomic_DNA"/>
</dbReference>
<sequence length="69" mass="8364">MKVRFVSEKAMNEYGEKDRHNKLVVERFGMSPFEVDTDPDCAWWDYLDENGDIEFVFPQFEHHYFLTNI</sequence>
<dbReference type="Proteomes" id="UP000230211">
    <property type="component" value="Segment"/>
</dbReference>
<organism evidence="1 2">
    <name type="scientific">Aeromonas phage AS-szw</name>
    <dbReference type="NCBI Taxonomy" id="2026114"/>
    <lineage>
        <taxon>Viruses</taxon>
        <taxon>Duplodnaviria</taxon>
        <taxon>Heunggongvirae</taxon>
        <taxon>Uroviricota</taxon>
        <taxon>Caudoviricetes</taxon>
        <taxon>Pantevenvirales</taxon>
        <taxon>Straboviridae</taxon>
        <taxon>Emmerichvirinae</taxon>
        <taxon>Ceceduovirus</taxon>
        <taxon>Ceceduovirus aszj</taxon>
    </lineage>
</organism>